<dbReference type="GO" id="GO:0003677">
    <property type="term" value="F:DNA binding"/>
    <property type="evidence" value="ECO:0007669"/>
    <property type="project" value="UniProtKB-KW"/>
</dbReference>
<dbReference type="EMBL" id="QUAK01000086">
    <property type="protein sequence ID" value="RFU85704.1"/>
    <property type="molecule type" value="Genomic_DNA"/>
</dbReference>
<proteinExistence type="predicted"/>
<dbReference type="SUPFAM" id="SSF142906">
    <property type="entry name" value="YjbR-like"/>
    <property type="match status" value="1"/>
</dbReference>
<organism evidence="1 2">
    <name type="scientific">Streptomyces triticagri</name>
    <dbReference type="NCBI Taxonomy" id="2293568"/>
    <lineage>
        <taxon>Bacteria</taxon>
        <taxon>Bacillati</taxon>
        <taxon>Actinomycetota</taxon>
        <taxon>Actinomycetes</taxon>
        <taxon>Kitasatosporales</taxon>
        <taxon>Streptomycetaceae</taxon>
        <taxon>Streptomyces</taxon>
    </lineage>
</organism>
<dbReference type="Gene3D" id="3.90.1150.30">
    <property type="match status" value="1"/>
</dbReference>
<accession>A0A372M447</accession>
<evidence type="ECO:0000313" key="2">
    <source>
        <dbReference type="Proteomes" id="UP000263094"/>
    </source>
</evidence>
<sequence>MPHPVMFEDDDPYLVRLRRVALAFPDAEERIAHGRPGFRAGKFFAWYGGSTKGTADTRIPYDQGLIILPDDTDRAALAEDERFFAPAYLAPSGWIGLDLSADGATAPDDVDWQEVAELLDTSYRQVAGVRRVARLDEQGGPAGTPEPPPT</sequence>
<keyword evidence="1" id="KW-0238">DNA-binding</keyword>
<dbReference type="RefSeq" id="WP_128556688.1">
    <property type="nucleotide sequence ID" value="NZ_QUAK01000086.1"/>
</dbReference>
<reference evidence="1 2" key="1">
    <citation type="submission" date="2018-08" db="EMBL/GenBank/DDBJ databases">
        <title>Isolation, diversity and antifungal activity of Actinobacteria from wheat.</title>
        <authorList>
            <person name="Han C."/>
        </authorList>
    </citation>
    <scope>NUCLEOTIDE SEQUENCE [LARGE SCALE GENOMIC DNA]</scope>
    <source>
        <strain evidence="1 2">NEAU-YY421</strain>
    </source>
</reference>
<keyword evidence="2" id="KW-1185">Reference proteome</keyword>
<name>A0A372M447_9ACTN</name>
<dbReference type="Proteomes" id="UP000263094">
    <property type="component" value="Unassembled WGS sequence"/>
</dbReference>
<comment type="caution">
    <text evidence="1">The sequence shown here is derived from an EMBL/GenBank/DDBJ whole genome shotgun (WGS) entry which is preliminary data.</text>
</comment>
<gene>
    <name evidence="1" type="ORF">DY218_15925</name>
</gene>
<dbReference type="AlphaFoldDB" id="A0A372M447"/>
<protein>
    <submittedName>
        <fullName evidence="1">MmcQ/YjbR family DNA-binding protein</fullName>
    </submittedName>
</protein>
<dbReference type="OrthoDB" id="6167040at2"/>
<dbReference type="Pfam" id="PF04237">
    <property type="entry name" value="YjbR"/>
    <property type="match status" value="1"/>
</dbReference>
<dbReference type="InterPro" id="IPR058532">
    <property type="entry name" value="YjbR/MT2646/Rv2570-like"/>
</dbReference>
<dbReference type="InterPro" id="IPR038056">
    <property type="entry name" value="YjbR-like_sf"/>
</dbReference>
<evidence type="ECO:0000313" key="1">
    <source>
        <dbReference type="EMBL" id="RFU85704.1"/>
    </source>
</evidence>